<name>A0A7W7W6U6_9ACTN</name>
<dbReference type="PANTHER" id="PTHR11820">
    <property type="entry name" value="ACYLPYRUVASE"/>
    <property type="match status" value="1"/>
</dbReference>
<dbReference type="Proteomes" id="UP000523007">
    <property type="component" value="Unassembled WGS sequence"/>
</dbReference>
<dbReference type="AlphaFoldDB" id="A0A7W7W6U6"/>
<keyword evidence="5" id="KW-1185">Reference proteome</keyword>
<evidence type="ECO:0000313" key="4">
    <source>
        <dbReference type="EMBL" id="MBB4935190.1"/>
    </source>
</evidence>
<evidence type="ECO:0000256" key="2">
    <source>
        <dbReference type="SAM" id="MobiDB-lite"/>
    </source>
</evidence>
<dbReference type="EMBL" id="JACHJT010000002">
    <property type="protein sequence ID" value="MBB4935190.1"/>
    <property type="molecule type" value="Genomic_DNA"/>
</dbReference>
<accession>A0A7W7W6U6</accession>
<organism evidence="4 5">
    <name type="scientific">Lipingzhangella halophila</name>
    <dbReference type="NCBI Taxonomy" id="1783352"/>
    <lineage>
        <taxon>Bacteria</taxon>
        <taxon>Bacillati</taxon>
        <taxon>Actinomycetota</taxon>
        <taxon>Actinomycetes</taxon>
        <taxon>Streptosporangiales</taxon>
        <taxon>Nocardiopsidaceae</taxon>
        <taxon>Lipingzhangella</taxon>
    </lineage>
</organism>
<sequence>MRLASLRLNGTTTAARTGGDTVQSATTDDLVFNPAALVECISSILTLNPGDVIATGTTGGVGHARTPPRYIEDGSKVVTRVGGIGEPANTARREKRNG</sequence>
<evidence type="ECO:0000256" key="1">
    <source>
        <dbReference type="ARBA" id="ARBA00022723"/>
    </source>
</evidence>
<dbReference type="GO" id="GO:0003824">
    <property type="term" value="F:catalytic activity"/>
    <property type="evidence" value="ECO:0007669"/>
    <property type="project" value="InterPro"/>
</dbReference>
<dbReference type="InterPro" id="IPR011234">
    <property type="entry name" value="Fumarylacetoacetase-like_C"/>
</dbReference>
<dbReference type="RefSeq" id="WP_184584951.1">
    <property type="nucleotide sequence ID" value="NZ_JACHJT010000002.1"/>
</dbReference>
<dbReference type="InterPro" id="IPR036663">
    <property type="entry name" value="Fumarylacetoacetase_C_sf"/>
</dbReference>
<comment type="caution">
    <text evidence="4">The sequence shown here is derived from an EMBL/GenBank/DDBJ whole genome shotgun (WGS) entry which is preliminary data.</text>
</comment>
<gene>
    <name evidence="4" type="ORF">F4561_006084</name>
</gene>
<protein>
    <submittedName>
        <fullName evidence="4">2-keto-4-pentenoate hydratase/2-oxohepta-3-ene-1,7-dioic acid hydratase in catechol pathway</fullName>
    </submittedName>
</protein>
<feature type="compositionally biased region" description="Low complexity" evidence="2">
    <location>
        <begin position="10"/>
        <end position="21"/>
    </location>
</feature>
<dbReference type="Gene3D" id="3.90.850.10">
    <property type="entry name" value="Fumarylacetoacetase-like, C-terminal domain"/>
    <property type="match status" value="1"/>
</dbReference>
<dbReference type="GO" id="GO:0046872">
    <property type="term" value="F:metal ion binding"/>
    <property type="evidence" value="ECO:0007669"/>
    <property type="project" value="UniProtKB-KW"/>
</dbReference>
<evidence type="ECO:0000313" key="5">
    <source>
        <dbReference type="Proteomes" id="UP000523007"/>
    </source>
</evidence>
<feature type="region of interest" description="Disordered" evidence="2">
    <location>
        <begin position="1"/>
        <end position="21"/>
    </location>
</feature>
<dbReference type="SUPFAM" id="SSF56529">
    <property type="entry name" value="FAH"/>
    <property type="match status" value="1"/>
</dbReference>
<keyword evidence="1" id="KW-0479">Metal-binding</keyword>
<reference evidence="4 5" key="1">
    <citation type="submission" date="2020-08" db="EMBL/GenBank/DDBJ databases">
        <title>Sequencing the genomes of 1000 actinobacteria strains.</title>
        <authorList>
            <person name="Klenk H.-P."/>
        </authorList>
    </citation>
    <scope>NUCLEOTIDE SEQUENCE [LARGE SCALE GENOMIC DNA]</scope>
    <source>
        <strain evidence="4 5">DSM 102030</strain>
    </source>
</reference>
<dbReference type="Pfam" id="PF01557">
    <property type="entry name" value="FAA_hydrolase"/>
    <property type="match status" value="1"/>
</dbReference>
<evidence type="ECO:0000259" key="3">
    <source>
        <dbReference type="Pfam" id="PF01557"/>
    </source>
</evidence>
<proteinExistence type="predicted"/>
<feature type="domain" description="Fumarylacetoacetase-like C-terminal" evidence="3">
    <location>
        <begin position="9"/>
        <end position="90"/>
    </location>
</feature>